<sequence>MRFINRNFKNSILLSLLLSLLFFTGCSQKSGDVDYSFYKDTKNSKINNSKEMHKYTMRPYSVFGITYYPFVAKIGDDFDGIASWYGPDFHSKKTSNGEIYDMYDMTAAHKTLPMNTVVKVENLENGKTIIVRINDRGPFVKGRIIDLSNKAAHEIDMVRRGTAKVKVSVLGYNGEIDNRNAPTIEIPSTQVASNNIGKEIEPGIDTLEPLEIKEDNIKTTSVPVSASRSDISTTSSAKITRPSNTSSSASFSSGNYNLQVGAFSLESGAIKVKSDYQKKFRKNKVEVQKVFVNGKTLNKVFVRGFSSYENAQEFKNANGLDNAVISND</sequence>
<dbReference type="HAMAP" id="MF_02071">
    <property type="entry name" value="RlpA"/>
    <property type="match status" value="1"/>
</dbReference>
<protein>
    <recommendedName>
        <fullName evidence="4">Probable endolytic peptidoglycan transglycosylase RlpA</fullName>
        <ecNumber evidence="4">4.2.2.-</ecNumber>
    </recommendedName>
</protein>
<keyword evidence="4" id="KW-0472">Membrane</keyword>
<dbReference type="Gene3D" id="2.40.40.10">
    <property type="entry name" value="RlpA-like domain"/>
    <property type="match status" value="1"/>
</dbReference>
<evidence type="ECO:0000256" key="1">
    <source>
        <dbReference type="ARBA" id="ARBA00022729"/>
    </source>
</evidence>
<comment type="function">
    <text evidence="4">Lytic transglycosylase with a strong preference for naked glycan strands that lack stem peptides.</text>
</comment>
<dbReference type="PANTHER" id="PTHR34183:SF1">
    <property type="entry name" value="ENDOLYTIC PEPTIDOGLYCAN TRANSGLYCOSYLASE RLPA"/>
    <property type="match status" value="1"/>
</dbReference>
<dbReference type="PROSITE" id="PS51257">
    <property type="entry name" value="PROKAR_LIPOPROTEIN"/>
    <property type="match status" value="1"/>
</dbReference>
<evidence type="ECO:0000259" key="8">
    <source>
        <dbReference type="PROSITE" id="PS51724"/>
    </source>
</evidence>
<evidence type="ECO:0000313" key="10">
    <source>
        <dbReference type="Proteomes" id="UP000503483"/>
    </source>
</evidence>
<dbReference type="GO" id="GO:0071555">
    <property type="term" value="P:cell wall organization"/>
    <property type="evidence" value="ECO:0007669"/>
    <property type="project" value="UniProtKB-KW"/>
</dbReference>
<feature type="domain" description="SPOR" evidence="8">
    <location>
        <begin position="250"/>
        <end position="328"/>
    </location>
</feature>
<dbReference type="GO" id="GO:0000270">
    <property type="term" value="P:peptidoglycan metabolic process"/>
    <property type="evidence" value="ECO:0007669"/>
    <property type="project" value="UniProtKB-UniRule"/>
</dbReference>
<dbReference type="Proteomes" id="UP000503483">
    <property type="component" value="Chromosome"/>
</dbReference>
<dbReference type="Gene3D" id="3.30.70.1070">
    <property type="entry name" value="Sporulation related repeat"/>
    <property type="match status" value="1"/>
</dbReference>
<dbReference type="PROSITE" id="PS51724">
    <property type="entry name" value="SPOR"/>
    <property type="match status" value="1"/>
</dbReference>
<evidence type="ECO:0000256" key="6">
    <source>
        <dbReference type="SAM" id="MobiDB-lite"/>
    </source>
</evidence>
<dbReference type="AlphaFoldDB" id="A0A6M8EET1"/>
<dbReference type="NCBIfam" id="TIGR00413">
    <property type="entry name" value="rlpA"/>
    <property type="match status" value="1"/>
</dbReference>
<keyword evidence="4" id="KW-0449">Lipoprotein</keyword>
<dbReference type="InterPro" id="IPR007730">
    <property type="entry name" value="SPOR-like_dom"/>
</dbReference>
<dbReference type="KEGG" id="paco:AACT_1329"/>
<comment type="subcellular location">
    <subcellularLocation>
        <location evidence="4">Cell membrane</location>
        <topology evidence="4">Lipid-anchor</topology>
    </subcellularLocation>
</comment>
<feature type="region of interest" description="Disordered" evidence="6">
    <location>
        <begin position="221"/>
        <end position="251"/>
    </location>
</feature>
<dbReference type="PANTHER" id="PTHR34183">
    <property type="entry name" value="ENDOLYTIC PEPTIDOGLYCAN TRANSGLYCOSYLASE RLPA"/>
    <property type="match status" value="1"/>
</dbReference>
<evidence type="ECO:0000256" key="5">
    <source>
        <dbReference type="RuleBase" id="RU003495"/>
    </source>
</evidence>
<dbReference type="InterPro" id="IPR009009">
    <property type="entry name" value="RlpA-like_DPBB"/>
</dbReference>
<proteinExistence type="inferred from homology"/>
<dbReference type="CDD" id="cd22268">
    <property type="entry name" value="DPBB_RlpA-like"/>
    <property type="match status" value="1"/>
</dbReference>
<dbReference type="Pfam" id="PF03330">
    <property type="entry name" value="DPBB_1"/>
    <property type="match status" value="1"/>
</dbReference>
<dbReference type="GO" id="GO:0042834">
    <property type="term" value="F:peptidoglycan binding"/>
    <property type="evidence" value="ECO:0007669"/>
    <property type="project" value="InterPro"/>
</dbReference>
<keyword evidence="3 4" id="KW-0961">Cell wall biogenesis/degradation</keyword>
<dbReference type="GO" id="GO:0008932">
    <property type="term" value="F:lytic endotransglycosylase activity"/>
    <property type="evidence" value="ECO:0007669"/>
    <property type="project" value="UniProtKB-UniRule"/>
</dbReference>
<gene>
    <name evidence="4 9" type="primary">rlpA</name>
    <name evidence="9" type="ORF">AACT_1329</name>
</gene>
<keyword evidence="4" id="KW-1003">Cell membrane</keyword>
<feature type="compositionally biased region" description="Low complexity" evidence="6">
    <location>
        <begin position="225"/>
        <end position="251"/>
    </location>
</feature>
<evidence type="ECO:0000256" key="7">
    <source>
        <dbReference type="SAM" id="SignalP"/>
    </source>
</evidence>
<dbReference type="InterPro" id="IPR034718">
    <property type="entry name" value="RlpA"/>
</dbReference>
<dbReference type="Pfam" id="PF05036">
    <property type="entry name" value="SPOR"/>
    <property type="match status" value="1"/>
</dbReference>
<keyword evidence="4" id="KW-0564">Palmitate</keyword>
<accession>A0A6M8EET1</accession>
<dbReference type="GO" id="GO:0005886">
    <property type="term" value="C:plasma membrane"/>
    <property type="evidence" value="ECO:0007669"/>
    <property type="project" value="UniProtKB-SubCell"/>
</dbReference>
<reference evidence="9 10" key="1">
    <citation type="submission" date="2019-08" db="EMBL/GenBank/DDBJ databases">
        <title>Complete genome sequence of Arcobacter acticola.</title>
        <authorList>
            <person name="Miller W."/>
        </authorList>
    </citation>
    <scope>NUCLEOTIDE SEQUENCE [LARGE SCALE GENOMIC DNA]</scope>
    <source>
        <strain evidence="9 10">KCTC 52212</strain>
    </source>
</reference>
<keyword evidence="1 7" id="KW-0732">Signal</keyword>
<dbReference type="SUPFAM" id="SSF50685">
    <property type="entry name" value="Barwin-like endoglucanases"/>
    <property type="match status" value="1"/>
</dbReference>
<feature type="signal peptide" evidence="7">
    <location>
        <begin position="1"/>
        <end position="29"/>
    </location>
</feature>
<keyword evidence="10" id="KW-1185">Reference proteome</keyword>
<evidence type="ECO:0000256" key="4">
    <source>
        <dbReference type="HAMAP-Rule" id="MF_02071"/>
    </source>
</evidence>
<dbReference type="InterPro" id="IPR036908">
    <property type="entry name" value="RlpA-like_sf"/>
</dbReference>
<keyword evidence="2 4" id="KW-0456">Lyase</keyword>
<dbReference type="SUPFAM" id="SSF110997">
    <property type="entry name" value="Sporulation related repeat"/>
    <property type="match status" value="1"/>
</dbReference>
<organism evidence="9 10">
    <name type="scientific">Arcobacter acticola</name>
    <dbReference type="NCBI Taxonomy" id="1849015"/>
    <lineage>
        <taxon>Bacteria</taxon>
        <taxon>Pseudomonadati</taxon>
        <taxon>Campylobacterota</taxon>
        <taxon>Epsilonproteobacteria</taxon>
        <taxon>Campylobacterales</taxon>
        <taxon>Arcobacteraceae</taxon>
        <taxon>Arcobacter</taxon>
    </lineage>
</organism>
<dbReference type="EC" id="4.2.2.-" evidence="4"/>
<evidence type="ECO:0000256" key="2">
    <source>
        <dbReference type="ARBA" id="ARBA00023239"/>
    </source>
</evidence>
<comment type="similarity">
    <text evidence="4 5">Belongs to the RlpA family.</text>
</comment>
<dbReference type="InterPro" id="IPR012997">
    <property type="entry name" value="RplA"/>
</dbReference>
<evidence type="ECO:0000313" key="9">
    <source>
        <dbReference type="EMBL" id="QKE28502.1"/>
    </source>
</evidence>
<dbReference type="EMBL" id="CP042652">
    <property type="protein sequence ID" value="QKE28502.1"/>
    <property type="molecule type" value="Genomic_DNA"/>
</dbReference>
<name>A0A6M8EET1_9BACT</name>
<dbReference type="RefSeq" id="WP_228720550.1">
    <property type="nucleotide sequence ID" value="NZ_CP042652.1"/>
</dbReference>
<dbReference type="InterPro" id="IPR036680">
    <property type="entry name" value="SPOR-like_sf"/>
</dbReference>
<evidence type="ECO:0000256" key="3">
    <source>
        <dbReference type="ARBA" id="ARBA00023316"/>
    </source>
</evidence>
<feature type="chain" id="PRO_5027191321" description="Probable endolytic peptidoglycan transglycosylase RlpA" evidence="7">
    <location>
        <begin position="30"/>
        <end position="328"/>
    </location>
</feature>